<gene>
    <name evidence="1" type="ORF">HCEG_05612</name>
</gene>
<dbReference type="EMBL" id="DS990639">
    <property type="protein sequence ID" value="EGC46397.1"/>
    <property type="molecule type" value="Genomic_DNA"/>
</dbReference>
<organism evidence="2">
    <name type="scientific">Ajellomyces capsulatus (strain H88)</name>
    <name type="common">Darling's disease fungus</name>
    <name type="synonym">Histoplasma capsulatum</name>
    <dbReference type="NCBI Taxonomy" id="544711"/>
    <lineage>
        <taxon>Eukaryota</taxon>
        <taxon>Fungi</taxon>
        <taxon>Dikarya</taxon>
        <taxon>Ascomycota</taxon>
        <taxon>Pezizomycotina</taxon>
        <taxon>Eurotiomycetes</taxon>
        <taxon>Eurotiomycetidae</taxon>
        <taxon>Onygenales</taxon>
        <taxon>Ajellomycetaceae</taxon>
        <taxon>Histoplasma</taxon>
    </lineage>
</organism>
<evidence type="ECO:0000313" key="1">
    <source>
        <dbReference type="EMBL" id="EGC46397.1"/>
    </source>
</evidence>
<protein>
    <submittedName>
        <fullName evidence="1">Predicted protein</fullName>
    </submittedName>
</protein>
<reference evidence="2" key="1">
    <citation type="submission" date="2008-07" db="EMBL/GenBank/DDBJ databases">
        <title>Annotation of Ajellomyces capsulatus strain H88.</title>
        <authorList>
            <person name="Champion M."/>
            <person name="Cuomo C."/>
            <person name="Ma L.-J."/>
            <person name="Henn M.R."/>
            <person name="Sil A."/>
            <person name="Goldman B."/>
            <person name="Young S.K."/>
            <person name="Kodira C.D."/>
            <person name="Zeng Q."/>
            <person name="Koehrsen M."/>
            <person name="Alvarado L."/>
            <person name="Berlin A."/>
            <person name="Borenstein D."/>
            <person name="Chen Z."/>
            <person name="Engels R."/>
            <person name="Freedman E."/>
            <person name="Gellesch M."/>
            <person name="Goldberg J."/>
            <person name="Griggs A."/>
            <person name="Gujja S."/>
            <person name="Heiman D."/>
            <person name="Hepburn T."/>
            <person name="Howarth C."/>
            <person name="Jen D."/>
            <person name="Larson L."/>
            <person name="Lewis B."/>
            <person name="Mehta T."/>
            <person name="Park D."/>
            <person name="Pearson M."/>
            <person name="Roberts A."/>
            <person name="Saif S."/>
            <person name="Shea T."/>
            <person name="Shenoy N."/>
            <person name="Sisk P."/>
            <person name="Stolte C."/>
            <person name="Sykes S."/>
            <person name="Walk T."/>
            <person name="White J."/>
            <person name="Yandava C."/>
            <person name="Klein B."/>
            <person name="McEwen J.G."/>
            <person name="Puccia R."/>
            <person name="Goldman G.H."/>
            <person name="Felipe M.S."/>
            <person name="Nino-Vega G."/>
            <person name="San-Blas G."/>
            <person name="Taylor J."/>
            <person name="Mendoza L."/>
            <person name="Galagan J."/>
            <person name="Nusbaum C."/>
            <person name="Birren B."/>
        </authorList>
    </citation>
    <scope>NUCLEOTIDE SEQUENCE [LARGE SCALE GENOMIC DNA]</scope>
    <source>
        <strain evidence="2">H88</strain>
    </source>
</reference>
<dbReference type="OrthoDB" id="10364776at2759"/>
<dbReference type="Proteomes" id="UP000008142">
    <property type="component" value="Unassembled WGS sequence"/>
</dbReference>
<dbReference type="HOGENOM" id="CLU_1011818_0_0_1"/>
<dbReference type="AlphaFoldDB" id="F0UIE5"/>
<accession>F0UIE5</accession>
<proteinExistence type="predicted"/>
<sequence>MHGLRTPYFFPPVHDVFSQPDFSTYAISELSENNRNNHNKVGSEGMKAKLTGRSDLATDARGTNNSKLCQLRGFLAGDFMAIINAQPQEGQSHKKRKTMAVALFVNEARHQIREYGTMPCEMNNDCRTKARQGAPSFALMTFVNWPFVVKQRLRGLWQTINRSLQAPTKQSAMAAREQCRWHTMTWSNVHVDSRRKPEKECLKPKAEGAERCKRLESFASRAFYQLSPRRVSQTDGEPGHTSLPQPAMAIIVNVACTCKRTHADQDPEFQRTLRK</sequence>
<name>F0UIE5_AJEC8</name>
<evidence type="ECO:0000313" key="2">
    <source>
        <dbReference type="Proteomes" id="UP000008142"/>
    </source>
</evidence>
<dbReference type="OMA" id="CKRTHAD"/>